<dbReference type="Gene3D" id="3.10.50.40">
    <property type="match status" value="1"/>
</dbReference>
<protein>
    <recommendedName>
        <fullName evidence="6">Peptidyl-prolyl cis-trans isomerase</fullName>
        <ecNumber evidence="6">5.2.1.8</ecNumber>
    </recommendedName>
</protein>
<dbReference type="EC" id="5.2.1.8" evidence="6"/>
<reference evidence="10" key="1">
    <citation type="submission" date="2017-02" db="EMBL/GenBank/DDBJ databases">
        <authorList>
            <person name="Varghese N."/>
            <person name="Submissions S."/>
        </authorList>
    </citation>
    <scope>NUCLEOTIDE SEQUENCE [LARGE SCALE GENOMIC DNA]</scope>
    <source>
        <strain evidence="10">ATCC BAA-34</strain>
    </source>
</reference>
<sequence>MKLLFVLLILLGATPVLAAGPPETEAQKTFYAIGQTVSRQLAVFGLSPEEFQYVLLGLTDAQSGKKAAIDASAYTLKVQELARDRRKALGARLAPLGDQTLSKAAKEPGAVKTASGMVYQSLKEGTGASPLESDTVRVHYRGTLVDGKEFDSSYKRGKPLDLKLSGVIKCWTEGVQKMKVGGKAKLICPPALAYAESGAGEAIPPQSTLLFDIELLEIVKK</sequence>
<dbReference type="SUPFAM" id="SSF54534">
    <property type="entry name" value="FKBP-like"/>
    <property type="match status" value="1"/>
</dbReference>
<feature type="chain" id="PRO_5013273079" description="Peptidyl-prolyl cis-trans isomerase" evidence="7">
    <location>
        <begin position="19"/>
        <end position="221"/>
    </location>
</feature>
<evidence type="ECO:0000313" key="9">
    <source>
        <dbReference type="EMBL" id="SJZ89254.1"/>
    </source>
</evidence>
<evidence type="ECO:0000256" key="5">
    <source>
        <dbReference type="PROSITE-ProRule" id="PRU00277"/>
    </source>
</evidence>
<dbReference type="PANTHER" id="PTHR43811:SF19">
    <property type="entry name" value="39 KDA FK506-BINDING NUCLEAR PROTEIN"/>
    <property type="match status" value="1"/>
</dbReference>
<keyword evidence="3 5" id="KW-0697">Rotamase</keyword>
<evidence type="ECO:0000256" key="3">
    <source>
        <dbReference type="ARBA" id="ARBA00023110"/>
    </source>
</evidence>
<comment type="similarity">
    <text evidence="2 6">Belongs to the FKBP-type PPIase family.</text>
</comment>
<organism evidence="9 10">
    <name type="scientific">Trichlorobacter thiogenes</name>
    <dbReference type="NCBI Taxonomy" id="115783"/>
    <lineage>
        <taxon>Bacteria</taxon>
        <taxon>Pseudomonadati</taxon>
        <taxon>Thermodesulfobacteriota</taxon>
        <taxon>Desulfuromonadia</taxon>
        <taxon>Geobacterales</taxon>
        <taxon>Geobacteraceae</taxon>
        <taxon>Trichlorobacter</taxon>
    </lineage>
</organism>
<evidence type="ECO:0000313" key="10">
    <source>
        <dbReference type="Proteomes" id="UP000190102"/>
    </source>
</evidence>
<dbReference type="GO" id="GO:0003755">
    <property type="term" value="F:peptidyl-prolyl cis-trans isomerase activity"/>
    <property type="evidence" value="ECO:0007669"/>
    <property type="project" value="UniProtKB-UniRule"/>
</dbReference>
<dbReference type="InterPro" id="IPR046357">
    <property type="entry name" value="PPIase_dom_sf"/>
</dbReference>
<dbReference type="InterPro" id="IPR001179">
    <property type="entry name" value="PPIase_FKBP_dom"/>
</dbReference>
<keyword evidence="10" id="KW-1185">Reference proteome</keyword>
<gene>
    <name evidence="9" type="ORF">SAMN02745119_01938</name>
</gene>
<dbReference type="InterPro" id="IPR000774">
    <property type="entry name" value="PPIase_FKBP_N"/>
</dbReference>
<evidence type="ECO:0000256" key="1">
    <source>
        <dbReference type="ARBA" id="ARBA00000971"/>
    </source>
</evidence>
<comment type="catalytic activity">
    <reaction evidence="1 5 6">
        <text>[protein]-peptidylproline (omega=180) = [protein]-peptidylproline (omega=0)</text>
        <dbReference type="Rhea" id="RHEA:16237"/>
        <dbReference type="Rhea" id="RHEA-COMP:10747"/>
        <dbReference type="Rhea" id="RHEA-COMP:10748"/>
        <dbReference type="ChEBI" id="CHEBI:83833"/>
        <dbReference type="ChEBI" id="CHEBI:83834"/>
        <dbReference type="EC" id="5.2.1.8"/>
    </reaction>
</comment>
<dbReference type="Proteomes" id="UP000190102">
    <property type="component" value="Unassembled WGS sequence"/>
</dbReference>
<evidence type="ECO:0000256" key="6">
    <source>
        <dbReference type="RuleBase" id="RU003915"/>
    </source>
</evidence>
<dbReference type="STRING" id="115783.SAMN02745119_01938"/>
<evidence type="ECO:0000256" key="4">
    <source>
        <dbReference type="ARBA" id="ARBA00023235"/>
    </source>
</evidence>
<proteinExistence type="inferred from homology"/>
<feature type="domain" description="PPIase FKBP-type" evidence="8">
    <location>
        <begin position="133"/>
        <end position="219"/>
    </location>
</feature>
<dbReference type="Pfam" id="PF00254">
    <property type="entry name" value="FKBP_C"/>
    <property type="match status" value="1"/>
</dbReference>
<dbReference type="RefSeq" id="WP_078790224.1">
    <property type="nucleotide sequence ID" value="NZ_FUWR01000009.1"/>
</dbReference>
<evidence type="ECO:0000259" key="8">
    <source>
        <dbReference type="PROSITE" id="PS50059"/>
    </source>
</evidence>
<name>A0A1T4PCK1_9BACT</name>
<dbReference type="OrthoDB" id="9812109at2"/>
<accession>A0A1T4PCK1</accession>
<dbReference type="PROSITE" id="PS50059">
    <property type="entry name" value="FKBP_PPIASE"/>
    <property type="match status" value="1"/>
</dbReference>
<keyword evidence="4 5" id="KW-0413">Isomerase</keyword>
<dbReference type="GO" id="GO:0006457">
    <property type="term" value="P:protein folding"/>
    <property type="evidence" value="ECO:0007669"/>
    <property type="project" value="InterPro"/>
</dbReference>
<dbReference type="AlphaFoldDB" id="A0A1T4PCK1"/>
<feature type="signal peptide" evidence="7">
    <location>
        <begin position="1"/>
        <end position="18"/>
    </location>
</feature>
<dbReference type="Pfam" id="PF01346">
    <property type="entry name" value="FKBP_N"/>
    <property type="match status" value="1"/>
</dbReference>
<evidence type="ECO:0000256" key="2">
    <source>
        <dbReference type="ARBA" id="ARBA00006577"/>
    </source>
</evidence>
<dbReference type="PANTHER" id="PTHR43811">
    <property type="entry name" value="FKBP-TYPE PEPTIDYL-PROLYL CIS-TRANS ISOMERASE FKPA"/>
    <property type="match status" value="1"/>
</dbReference>
<dbReference type="EMBL" id="FUWR01000009">
    <property type="protein sequence ID" value="SJZ89254.1"/>
    <property type="molecule type" value="Genomic_DNA"/>
</dbReference>
<dbReference type="FunFam" id="3.10.50.40:FF:000006">
    <property type="entry name" value="Peptidyl-prolyl cis-trans isomerase"/>
    <property type="match status" value="1"/>
</dbReference>
<evidence type="ECO:0000256" key="7">
    <source>
        <dbReference type="SAM" id="SignalP"/>
    </source>
</evidence>
<keyword evidence="7" id="KW-0732">Signal</keyword>